<evidence type="ECO:0000313" key="2">
    <source>
        <dbReference type="Proteomes" id="UP000192085"/>
    </source>
</evidence>
<dbReference type="RefSeq" id="WP_014570682.1">
    <property type="nucleotide sequence ID" value="NZ_CAKMCT010000011.1"/>
</dbReference>
<protein>
    <submittedName>
        <fullName evidence="1">Prophage protein</fullName>
    </submittedName>
</protein>
<gene>
    <name evidence="1" type="ORF">LL275_1772</name>
</gene>
<sequence length="88" mass="10075">MDMLTKLKKLSNQLDDPIFASEFSKGFEEFLEKKHIYEFDKVELLEVVYSIEDDSSNDKDVKNKSGLLNAKPFGFYDVLISSETVMAA</sequence>
<dbReference type="EMBL" id="CP015897">
    <property type="protein sequence ID" value="ARD99399.1"/>
    <property type="molecule type" value="Genomic_DNA"/>
</dbReference>
<name>A0A1V0NHN7_LACLL</name>
<dbReference type="Proteomes" id="UP000192085">
    <property type="component" value="Chromosome"/>
</dbReference>
<reference evidence="1 2" key="1">
    <citation type="journal article" date="2017" name="BMC Genomics">
        <title>Comparative and functional genomics of the Lactococcus lactis taxon; insights into evolution and niche adaptation.</title>
        <authorList>
            <person name="Kelleher P."/>
            <person name="Bottacini F."/>
            <person name="Mahony J."/>
            <person name="Kilcawley K.N."/>
            <person name="van Sinderen D."/>
        </authorList>
    </citation>
    <scope>NUCLEOTIDE SEQUENCE [LARGE SCALE GENOMIC DNA]</scope>
    <source>
        <strain evidence="1 2">275</strain>
    </source>
</reference>
<organism evidence="1 2">
    <name type="scientific">Lactococcus lactis subsp. lactis</name>
    <name type="common">Streptococcus lactis</name>
    <dbReference type="NCBI Taxonomy" id="1360"/>
    <lineage>
        <taxon>Bacteria</taxon>
        <taxon>Bacillati</taxon>
        <taxon>Bacillota</taxon>
        <taxon>Bacilli</taxon>
        <taxon>Lactobacillales</taxon>
        <taxon>Streptococcaceae</taxon>
        <taxon>Lactococcus</taxon>
    </lineage>
</organism>
<accession>A0A1V0NHN7</accession>
<dbReference type="AlphaFoldDB" id="A0A1V0NHN7"/>
<proteinExistence type="predicted"/>
<evidence type="ECO:0000313" key="1">
    <source>
        <dbReference type="EMBL" id="ARD99399.1"/>
    </source>
</evidence>